<feature type="region of interest" description="Disordered" evidence="1">
    <location>
        <begin position="1"/>
        <end position="44"/>
    </location>
</feature>
<sequence>MTTRRGFQYSIQSEGDGLGSRIDPSKGKRKGKIPSGTEYTQGSAISQRQVPVMPIISEPELELSISNSNRYKTHSEGSDRHIHEKIQAVLHSVQGKGLGNVATNIPRIDDLLAHPEEFPQRGQNSEILQWMESTTIKTLSRKDKRLGQQEKVSKQGRSPISFYQKASSQSTSPRREKEQEKELEETIFPKLQDSKNPKGCHGKCLQHGQSLDGIQGQRQTKNEITLFPKEITLSPDVVNNLT</sequence>
<organism evidence="2 3">
    <name type="scientific">Austropuccinia psidii MF-1</name>
    <dbReference type="NCBI Taxonomy" id="1389203"/>
    <lineage>
        <taxon>Eukaryota</taxon>
        <taxon>Fungi</taxon>
        <taxon>Dikarya</taxon>
        <taxon>Basidiomycota</taxon>
        <taxon>Pucciniomycotina</taxon>
        <taxon>Pucciniomycetes</taxon>
        <taxon>Pucciniales</taxon>
        <taxon>Sphaerophragmiaceae</taxon>
        <taxon>Austropuccinia</taxon>
    </lineage>
</organism>
<protein>
    <submittedName>
        <fullName evidence="2">Uncharacterized protein</fullName>
    </submittedName>
</protein>
<name>A0A9Q3GE98_9BASI</name>
<keyword evidence="3" id="KW-1185">Reference proteome</keyword>
<evidence type="ECO:0000313" key="3">
    <source>
        <dbReference type="Proteomes" id="UP000765509"/>
    </source>
</evidence>
<reference evidence="2" key="1">
    <citation type="submission" date="2021-03" db="EMBL/GenBank/DDBJ databases">
        <title>Draft genome sequence of rust myrtle Austropuccinia psidii MF-1, a brazilian biotype.</title>
        <authorList>
            <person name="Quecine M.C."/>
            <person name="Pachon D.M.R."/>
            <person name="Bonatelli M.L."/>
            <person name="Correr F.H."/>
            <person name="Franceschini L.M."/>
            <person name="Leite T.F."/>
            <person name="Margarido G.R.A."/>
            <person name="Almeida C.A."/>
            <person name="Ferrarezi J.A."/>
            <person name="Labate C.A."/>
        </authorList>
    </citation>
    <scope>NUCLEOTIDE SEQUENCE</scope>
    <source>
        <strain evidence="2">MF-1</strain>
    </source>
</reference>
<dbReference type="EMBL" id="AVOT02000697">
    <property type="protein sequence ID" value="MBW0464095.1"/>
    <property type="molecule type" value="Genomic_DNA"/>
</dbReference>
<gene>
    <name evidence="2" type="ORF">O181_003810</name>
</gene>
<feature type="compositionally biased region" description="Polar residues" evidence="1">
    <location>
        <begin position="1"/>
        <end position="13"/>
    </location>
</feature>
<proteinExistence type="predicted"/>
<feature type="region of interest" description="Disordered" evidence="1">
    <location>
        <begin position="139"/>
        <end position="218"/>
    </location>
</feature>
<comment type="caution">
    <text evidence="2">The sequence shown here is derived from an EMBL/GenBank/DDBJ whole genome shotgun (WGS) entry which is preliminary data.</text>
</comment>
<dbReference type="AlphaFoldDB" id="A0A9Q3GE98"/>
<accession>A0A9Q3GE98</accession>
<evidence type="ECO:0000256" key="1">
    <source>
        <dbReference type="SAM" id="MobiDB-lite"/>
    </source>
</evidence>
<dbReference type="Proteomes" id="UP000765509">
    <property type="component" value="Unassembled WGS sequence"/>
</dbReference>
<evidence type="ECO:0000313" key="2">
    <source>
        <dbReference type="EMBL" id="MBW0464095.1"/>
    </source>
</evidence>